<gene>
    <name evidence="15" type="primary">CAMK2G</name>
</gene>
<keyword evidence="7 15" id="KW-0418">Kinase</keyword>
<dbReference type="InterPro" id="IPR032710">
    <property type="entry name" value="NTF2-like_dom_sf"/>
</dbReference>
<dbReference type="Gene3D" id="3.30.200.20">
    <property type="entry name" value="Phosphorylase Kinase, domain 1"/>
    <property type="match status" value="1"/>
</dbReference>
<evidence type="ECO:0000256" key="6">
    <source>
        <dbReference type="ARBA" id="ARBA00022741"/>
    </source>
</evidence>
<proteinExistence type="inferred from homology"/>
<dbReference type="RefSeq" id="XP_030059245.1">
    <property type="nucleotide sequence ID" value="XM_030203385.1"/>
</dbReference>
<reference evidence="15" key="1">
    <citation type="submission" date="2025-08" db="UniProtKB">
        <authorList>
            <consortium name="RefSeq"/>
        </authorList>
    </citation>
    <scope>IDENTIFICATION</scope>
</reference>
<comment type="catalytic activity">
    <reaction evidence="10">
        <text>L-threonyl-[protein] + ATP = O-phospho-L-threonyl-[protein] + ADP + H(+)</text>
        <dbReference type="Rhea" id="RHEA:46608"/>
        <dbReference type="Rhea" id="RHEA-COMP:11060"/>
        <dbReference type="Rhea" id="RHEA-COMP:11605"/>
        <dbReference type="ChEBI" id="CHEBI:15378"/>
        <dbReference type="ChEBI" id="CHEBI:30013"/>
        <dbReference type="ChEBI" id="CHEBI:30616"/>
        <dbReference type="ChEBI" id="CHEBI:61977"/>
        <dbReference type="ChEBI" id="CHEBI:456216"/>
        <dbReference type="EC" id="2.7.11.17"/>
    </reaction>
</comment>
<dbReference type="FunFam" id="3.30.200.20:FF:000002">
    <property type="entry name" value="Calcium/calmodulin-dependent protein kinase type II subunit delta isoform 2"/>
    <property type="match status" value="1"/>
</dbReference>
<dbReference type="FunFam" id="3.10.450.50:FF:000001">
    <property type="entry name" value="calcium/calmodulin-dependent protein kinase type II subunit gamma isoform X1"/>
    <property type="match status" value="1"/>
</dbReference>
<evidence type="ECO:0000256" key="4">
    <source>
        <dbReference type="ARBA" id="ARBA00022553"/>
    </source>
</evidence>
<evidence type="ECO:0000256" key="9">
    <source>
        <dbReference type="ARBA" id="ARBA00022860"/>
    </source>
</evidence>
<dbReference type="PROSITE" id="PS00108">
    <property type="entry name" value="PROTEIN_KINASE_ST"/>
    <property type="match status" value="1"/>
</dbReference>
<dbReference type="InterPro" id="IPR017441">
    <property type="entry name" value="Protein_kinase_ATP_BS"/>
</dbReference>
<evidence type="ECO:0000313" key="14">
    <source>
        <dbReference type="Proteomes" id="UP000515156"/>
    </source>
</evidence>
<dbReference type="PANTHER" id="PTHR24347">
    <property type="entry name" value="SERINE/THREONINE-PROTEIN KINASE"/>
    <property type="match status" value="1"/>
</dbReference>
<dbReference type="EC" id="2.7.11.17" evidence="2"/>
<evidence type="ECO:0000256" key="11">
    <source>
        <dbReference type="ARBA" id="ARBA00047430"/>
    </source>
</evidence>
<dbReference type="Gene3D" id="3.10.450.50">
    <property type="match status" value="1"/>
</dbReference>
<protein>
    <recommendedName>
        <fullName evidence="2">calcium/calmodulin-dependent protein kinase</fullName>
        <ecNumber evidence="2">2.7.11.17</ecNumber>
    </recommendedName>
</protein>
<keyword evidence="6 12" id="KW-0547">Nucleotide-binding</keyword>
<dbReference type="Pfam" id="PF00069">
    <property type="entry name" value="Pkinase"/>
    <property type="match status" value="1"/>
</dbReference>
<dbReference type="FunFam" id="1.10.510.10:FF:000001">
    <property type="entry name" value="Calcium/calmodulin-dependent protein kinase type II subunit delta"/>
    <property type="match status" value="1"/>
</dbReference>
<keyword evidence="8 12" id="KW-0067">ATP-binding</keyword>
<dbReference type="SMART" id="SM00220">
    <property type="entry name" value="S_TKc"/>
    <property type="match status" value="1"/>
</dbReference>
<dbReference type="Proteomes" id="UP000515156">
    <property type="component" value="Chromosome 5"/>
</dbReference>
<dbReference type="GO" id="GO:0005516">
    <property type="term" value="F:calmodulin binding"/>
    <property type="evidence" value="ECO:0007669"/>
    <property type="project" value="UniProtKB-KW"/>
</dbReference>
<dbReference type="CDD" id="cd14086">
    <property type="entry name" value="STKc_CaMKII"/>
    <property type="match status" value="1"/>
</dbReference>
<evidence type="ECO:0000259" key="13">
    <source>
        <dbReference type="PROSITE" id="PS50011"/>
    </source>
</evidence>
<feature type="domain" description="Protein kinase" evidence="13">
    <location>
        <begin position="14"/>
        <end position="272"/>
    </location>
</feature>
<name>A0A6P7Y7Z9_9AMPH</name>
<dbReference type="SUPFAM" id="SSF56112">
    <property type="entry name" value="Protein kinase-like (PK-like)"/>
    <property type="match status" value="1"/>
</dbReference>
<dbReference type="AlphaFoldDB" id="A0A6P7Y7Z9"/>
<comment type="catalytic activity">
    <reaction evidence="11">
        <text>L-seryl-[protein] + ATP = O-phospho-L-seryl-[protein] + ADP + H(+)</text>
        <dbReference type="Rhea" id="RHEA:17989"/>
        <dbReference type="Rhea" id="RHEA-COMP:9863"/>
        <dbReference type="Rhea" id="RHEA-COMP:11604"/>
        <dbReference type="ChEBI" id="CHEBI:15378"/>
        <dbReference type="ChEBI" id="CHEBI:29999"/>
        <dbReference type="ChEBI" id="CHEBI:30616"/>
        <dbReference type="ChEBI" id="CHEBI:83421"/>
        <dbReference type="ChEBI" id="CHEBI:456216"/>
        <dbReference type="EC" id="2.7.11.17"/>
    </reaction>
</comment>
<comment type="similarity">
    <text evidence="1">Belongs to the protein kinase superfamily. CAMK Ser/Thr protein kinase family. CaMK subfamily.</text>
</comment>
<dbReference type="InterPro" id="IPR013543">
    <property type="entry name" value="Ca/CaM-dep_prot_kinase-assoc"/>
</dbReference>
<dbReference type="InterPro" id="IPR011009">
    <property type="entry name" value="Kinase-like_dom_sf"/>
</dbReference>
<dbReference type="InterPro" id="IPR008271">
    <property type="entry name" value="Ser/Thr_kinase_AS"/>
</dbReference>
<dbReference type="GO" id="GO:0043226">
    <property type="term" value="C:organelle"/>
    <property type="evidence" value="ECO:0007669"/>
    <property type="project" value="UniProtKB-ARBA"/>
</dbReference>
<evidence type="ECO:0000313" key="15">
    <source>
        <dbReference type="RefSeq" id="XP_030059245.1"/>
    </source>
</evidence>
<dbReference type="Pfam" id="PF08332">
    <property type="entry name" value="CaMKII_AD"/>
    <property type="match status" value="1"/>
</dbReference>
<sequence>MATTATCTRFTDDYQLYEELGKGAFSVVRRCVKKSTSQEYAAKIINTKKLSARDHQKLEREARICRLLKHPNIVRLHDSISEEGFHYLVFDLVTGGELFEDIVAREYYSEADASHCIHQILESVNHIHQHDIVHRDLKPENLLLASKTKGAAVKLADFGLAIEVQGDQQAWFGFAGTPGYLSPEVLRKDPYGKPVDIWACGVILYILLVGYPPFWDEDQHKLYQQIKAGAYDFPSPEWDTVTPEAKNLINQMLTINPAKRITADQALKHPWVCQRSTVASMMHRQETVECLRKFNARRKLKGAILTTMLVSRNFSVGRQSSTPTSAGMSAANLAEQAAKSLLNKKTDGVKEPQTTVVHNATDGIKGSTESCNTTTEDEDVKATQSCEEKLLAWDSPGQTVELERAQSEPILTPVVPFSVNGAPLRKQEIIKITEQLIEAINNGDFEAYTKICDPGLTSFEPEALGNLVEGMDFHKFYFDNLLSKNSKPIHTTILNPHVHVIGEDAACIAYIRLTQYIDGQGRPRTTQSEETRVWYRRDSKWLNVHYHCSGAPAAPLQ</sequence>
<dbReference type="GeneID" id="115470330"/>
<keyword evidence="5" id="KW-0808">Transferase</keyword>
<organism evidence="14 15">
    <name type="scientific">Microcaecilia unicolor</name>
    <dbReference type="NCBI Taxonomy" id="1415580"/>
    <lineage>
        <taxon>Eukaryota</taxon>
        <taxon>Metazoa</taxon>
        <taxon>Chordata</taxon>
        <taxon>Craniata</taxon>
        <taxon>Vertebrata</taxon>
        <taxon>Euteleostomi</taxon>
        <taxon>Amphibia</taxon>
        <taxon>Gymnophiona</taxon>
        <taxon>Siphonopidae</taxon>
        <taxon>Microcaecilia</taxon>
    </lineage>
</organism>
<evidence type="ECO:0000256" key="12">
    <source>
        <dbReference type="PROSITE-ProRule" id="PRU10141"/>
    </source>
</evidence>
<keyword evidence="3" id="KW-0723">Serine/threonine-protein kinase</keyword>
<dbReference type="PROSITE" id="PS00107">
    <property type="entry name" value="PROTEIN_KINASE_ATP"/>
    <property type="match status" value="1"/>
</dbReference>
<evidence type="ECO:0000256" key="10">
    <source>
        <dbReference type="ARBA" id="ARBA00047307"/>
    </source>
</evidence>
<keyword evidence="4" id="KW-0597">Phosphoprotein</keyword>
<evidence type="ECO:0000256" key="1">
    <source>
        <dbReference type="ARBA" id="ARBA00005354"/>
    </source>
</evidence>
<dbReference type="GO" id="GO:0005524">
    <property type="term" value="F:ATP binding"/>
    <property type="evidence" value="ECO:0007669"/>
    <property type="project" value="UniProtKB-UniRule"/>
</dbReference>
<accession>A0A6P7Y7Z9</accession>
<dbReference type="Gene3D" id="1.10.510.10">
    <property type="entry name" value="Transferase(Phosphotransferase) domain 1"/>
    <property type="match status" value="1"/>
</dbReference>
<evidence type="ECO:0000256" key="3">
    <source>
        <dbReference type="ARBA" id="ARBA00022527"/>
    </source>
</evidence>
<keyword evidence="14" id="KW-1185">Reference proteome</keyword>
<dbReference type="GO" id="GO:0004683">
    <property type="term" value="F:calcium/calmodulin-dependent protein kinase activity"/>
    <property type="evidence" value="ECO:0007669"/>
    <property type="project" value="UniProtKB-EC"/>
</dbReference>
<dbReference type="PROSITE" id="PS50011">
    <property type="entry name" value="PROTEIN_KINASE_DOM"/>
    <property type="match status" value="1"/>
</dbReference>
<evidence type="ECO:0000256" key="5">
    <source>
        <dbReference type="ARBA" id="ARBA00022679"/>
    </source>
</evidence>
<evidence type="ECO:0000256" key="7">
    <source>
        <dbReference type="ARBA" id="ARBA00022777"/>
    </source>
</evidence>
<keyword evidence="9" id="KW-0112">Calmodulin-binding</keyword>
<dbReference type="Gene3D" id="6.10.140.620">
    <property type="match status" value="1"/>
</dbReference>
<evidence type="ECO:0000256" key="8">
    <source>
        <dbReference type="ARBA" id="ARBA00022840"/>
    </source>
</evidence>
<dbReference type="SUPFAM" id="SSF54427">
    <property type="entry name" value="NTF2-like"/>
    <property type="match status" value="1"/>
</dbReference>
<evidence type="ECO:0000256" key="2">
    <source>
        <dbReference type="ARBA" id="ARBA00012434"/>
    </source>
</evidence>
<dbReference type="CTD" id="818"/>
<feature type="binding site" evidence="12">
    <location>
        <position position="43"/>
    </location>
    <ligand>
        <name>ATP</name>
        <dbReference type="ChEBI" id="CHEBI:30616"/>
    </ligand>
</feature>
<dbReference type="InterPro" id="IPR000719">
    <property type="entry name" value="Prot_kinase_dom"/>
</dbReference>